<dbReference type="FunFam" id="3.40.50.11060:FF:000001">
    <property type="entry name" value="GTPase HflX"/>
    <property type="match status" value="1"/>
</dbReference>
<evidence type="ECO:0000256" key="1">
    <source>
        <dbReference type="ARBA" id="ARBA00022490"/>
    </source>
</evidence>
<dbReference type="InterPro" id="IPR027417">
    <property type="entry name" value="P-loop_NTPase"/>
</dbReference>
<dbReference type="InterPro" id="IPR016496">
    <property type="entry name" value="GTPase_HflX"/>
</dbReference>
<dbReference type="Pfam" id="PF01926">
    <property type="entry name" value="MMR_HSR1"/>
    <property type="match status" value="1"/>
</dbReference>
<proteinExistence type="inferred from homology"/>
<feature type="binding site" evidence="7">
    <location>
        <begin position="235"/>
        <end position="239"/>
    </location>
    <ligand>
        <name>GTP</name>
        <dbReference type="ChEBI" id="CHEBI:37565"/>
    </ligand>
</feature>
<feature type="binding site" evidence="8">
    <location>
        <position position="217"/>
    </location>
    <ligand>
        <name>Mg(2+)</name>
        <dbReference type="ChEBI" id="CHEBI:18420"/>
    </ligand>
</feature>
<organism evidence="10 11">
    <name type="scientific">Pontibacter oryzae</name>
    <dbReference type="NCBI Taxonomy" id="2304593"/>
    <lineage>
        <taxon>Bacteria</taxon>
        <taxon>Pseudomonadati</taxon>
        <taxon>Bacteroidota</taxon>
        <taxon>Cytophagia</taxon>
        <taxon>Cytophagales</taxon>
        <taxon>Hymenobacteraceae</taxon>
        <taxon>Pontibacter</taxon>
    </lineage>
</organism>
<dbReference type="PRINTS" id="PR00326">
    <property type="entry name" value="GTP1OBG"/>
</dbReference>
<reference evidence="11" key="1">
    <citation type="submission" date="2018-08" db="EMBL/GenBank/DDBJ databases">
        <title>Mucilaginibacter sp. MYSH2.</title>
        <authorList>
            <person name="Seo T."/>
        </authorList>
    </citation>
    <scope>NUCLEOTIDE SEQUENCE [LARGE SCALE GENOMIC DNA]</scope>
    <source>
        <strain evidence="11">KIRAN</strain>
    </source>
</reference>
<evidence type="ECO:0000259" key="9">
    <source>
        <dbReference type="PROSITE" id="PS51705"/>
    </source>
</evidence>
<dbReference type="GO" id="GO:0005525">
    <property type="term" value="F:GTP binding"/>
    <property type="evidence" value="ECO:0007669"/>
    <property type="project" value="UniProtKB-UniRule"/>
</dbReference>
<evidence type="ECO:0000313" key="11">
    <source>
        <dbReference type="Proteomes" id="UP000266005"/>
    </source>
</evidence>
<keyword evidence="2 8" id="KW-0479">Metal-binding</keyword>
<comment type="function">
    <text evidence="6">GTPase that associates with the 50S ribosomal subunit and may have a role during protein synthesis or ribosome biogenesis.</text>
</comment>
<dbReference type="InterPro" id="IPR005225">
    <property type="entry name" value="Small_GTP-bd"/>
</dbReference>
<comment type="subunit">
    <text evidence="6">Monomer. Associates with the 50S ribosomal subunit.</text>
</comment>
<comment type="similarity">
    <text evidence="6">Belongs to the TRAFAC class OBG-HflX-like GTPase superfamily. HflX GTPase family.</text>
</comment>
<accession>A0A399S4Q0</accession>
<dbReference type="HAMAP" id="MF_00900">
    <property type="entry name" value="GTPase_HflX"/>
    <property type="match status" value="1"/>
</dbReference>
<dbReference type="Pfam" id="PF16360">
    <property type="entry name" value="GTP-bdg_M"/>
    <property type="match status" value="1"/>
</dbReference>
<keyword evidence="1 6" id="KW-0963">Cytoplasm</keyword>
<dbReference type="InterPro" id="IPR042108">
    <property type="entry name" value="GTPase_HflX_N_sf"/>
</dbReference>
<evidence type="ECO:0000256" key="7">
    <source>
        <dbReference type="PIRSR" id="PIRSR006809-1"/>
    </source>
</evidence>
<feature type="binding site" evidence="7">
    <location>
        <begin position="365"/>
        <end position="367"/>
    </location>
    <ligand>
        <name>GTP</name>
        <dbReference type="ChEBI" id="CHEBI:37565"/>
    </ligand>
</feature>
<dbReference type="NCBIfam" id="TIGR03156">
    <property type="entry name" value="GTP_HflX"/>
    <property type="match status" value="1"/>
</dbReference>
<dbReference type="RefSeq" id="WP_119432039.1">
    <property type="nucleotide sequence ID" value="NZ_QWGE01000003.1"/>
</dbReference>
<feature type="binding site" evidence="7">
    <location>
        <begin position="210"/>
        <end position="217"/>
    </location>
    <ligand>
        <name>GTP</name>
        <dbReference type="ChEBI" id="CHEBI:37565"/>
    </ligand>
</feature>
<dbReference type="Gene3D" id="6.10.250.2860">
    <property type="match status" value="1"/>
</dbReference>
<evidence type="ECO:0000256" key="6">
    <source>
        <dbReference type="HAMAP-Rule" id="MF_00900"/>
    </source>
</evidence>
<dbReference type="GO" id="GO:0046872">
    <property type="term" value="F:metal ion binding"/>
    <property type="evidence" value="ECO:0007669"/>
    <property type="project" value="UniProtKB-KW"/>
</dbReference>
<evidence type="ECO:0000313" key="10">
    <source>
        <dbReference type="EMBL" id="RIJ37383.1"/>
    </source>
</evidence>
<keyword evidence="11" id="KW-1185">Reference proteome</keyword>
<dbReference type="PIRSF" id="PIRSF006809">
    <property type="entry name" value="GTP-binding_hflX_prd"/>
    <property type="match status" value="1"/>
</dbReference>
<feature type="binding site" evidence="7">
    <location>
        <begin position="322"/>
        <end position="325"/>
    </location>
    <ligand>
        <name>GTP</name>
        <dbReference type="ChEBI" id="CHEBI:37565"/>
    </ligand>
</feature>
<dbReference type="InterPro" id="IPR030394">
    <property type="entry name" value="G_HFLX_dom"/>
</dbReference>
<keyword evidence="4 8" id="KW-0460">Magnesium</keyword>
<dbReference type="GO" id="GO:0003924">
    <property type="term" value="F:GTPase activity"/>
    <property type="evidence" value="ECO:0007669"/>
    <property type="project" value="UniProtKB-UniRule"/>
</dbReference>
<keyword evidence="3 6" id="KW-0547">Nucleotide-binding</keyword>
<keyword evidence="5 6" id="KW-0342">GTP-binding</keyword>
<evidence type="ECO:0000256" key="3">
    <source>
        <dbReference type="ARBA" id="ARBA00022741"/>
    </source>
</evidence>
<dbReference type="GO" id="GO:0043022">
    <property type="term" value="F:ribosome binding"/>
    <property type="evidence" value="ECO:0007669"/>
    <property type="project" value="TreeGrafter"/>
</dbReference>
<dbReference type="Pfam" id="PF13167">
    <property type="entry name" value="GTP-bdg_N"/>
    <property type="match status" value="1"/>
</dbReference>
<dbReference type="Proteomes" id="UP000266005">
    <property type="component" value="Unassembled WGS sequence"/>
</dbReference>
<evidence type="ECO:0000256" key="4">
    <source>
        <dbReference type="ARBA" id="ARBA00022842"/>
    </source>
</evidence>
<protein>
    <recommendedName>
        <fullName evidence="6">GTPase HflX</fullName>
    </recommendedName>
    <alternativeName>
        <fullName evidence="6">GTP-binding protein HflX</fullName>
    </alternativeName>
</protein>
<evidence type="ECO:0000256" key="5">
    <source>
        <dbReference type="ARBA" id="ARBA00023134"/>
    </source>
</evidence>
<sequence length="395" mass="45144">MAKKKFFETSKPQETAVLVAVPNYRQTDEQTQEYLDELAFLTETAGAQTVKRFIQKLDKPDRATYVGSGKLDEINAYVKEHQIDMVIFDDDLSPSQVRNIERELQVKIVDRSLLILDIFALRAKTAQAHAQVEIAQYQYLLPRLTNLWTHLSKQKGGIGMKGPGETEIETDRRIVRDKISLLRERLKKFEKQNFEQRKARAGIVRVALVGYTNVGKSTLMNLLSKSEVFAENKLFATVDATVRKVVLDNVPFLLSDTVGFIRKLPTKLIESFKSTLDEIREADLLLHVVDVSHPSFEDHIAVVNETLKDINSAEKPVLLVFNKIDQYLAMRQEELAEEDMAARPSIDDLKATYMAKEHAPAMFISATDKLNIDALREELQRRVAEIHFQRYPNNV</sequence>
<feature type="binding site" evidence="8">
    <location>
        <position position="237"/>
    </location>
    <ligand>
        <name>Mg(2+)</name>
        <dbReference type="ChEBI" id="CHEBI:18420"/>
    </ligand>
</feature>
<comment type="subcellular location">
    <subcellularLocation>
        <location evidence="6">Cytoplasm</location>
    </subcellularLocation>
    <text evidence="6">May associate with membranes.</text>
</comment>
<dbReference type="PANTHER" id="PTHR10229:SF0">
    <property type="entry name" value="GTP-BINDING PROTEIN 6-RELATED"/>
    <property type="match status" value="1"/>
</dbReference>
<feature type="domain" description="Hflx-type G" evidence="9">
    <location>
        <begin position="204"/>
        <end position="387"/>
    </location>
</feature>
<dbReference type="AlphaFoldDB" id="A0A399S4Q0"/>
<evidence type="ECO:0000256" key="2">
    <source>
        <dbReference type="ARBA" id="ARBA00022723"/>
    </source>
</evidence>
<dbReference type="SUPFAM" id="SSF52540">
    <property type="entry name" value="P-loop containing nucleoside triphosphate hydrolases"/>
    <property type="match status" value="1"/>
</dbReference>
<name>A0A399S4Q0_9BACT</name>
<gene>
    <name evidence="6 10" type="primary">hflX</name>
    <name evidence="10" type="ORF">D1627_09615</name>
</gene>
<dbReference type="NCBIfam" id="TIGR00231">
    <property type="entry name" value="small_GTP"/>
    <property type="match status" value="1"/>
</dbReference>
<dbReference type="PROSITE" id="PS51705">
    <property type="entry name" value="G_HFLX"/>
    <property type="match status" value="1"/>
</dbReference>
<dbReference type="OrthoDB" id="9812272at2"/>
<dbReference type="InterPro" id="IPR006073">
    <property type="entry name" value="GTP-bd"/>
</dbReference>
<dbReference type="InterPro" id="IPR025121">
    <property type="entry name" value="GTPase_HflX_N"/>
</dbReference>
<dbReference type="PANTHER" id="PTHR10229">
    <property type="entry name" value="GTP-BINDING PROTEIN HFLX"/>
    <property type="match status" value="1"/>
</dbReference>
<comment type="caution">
    <text evidence="10">The sequence shown here is derived from an EMBL/GenBank/DDBJ whole genome shotgun (WGS) entry which is preliminary data.</text>
</comment>
<dbReference type="InterPro" id="IPR032305">
    <property type="entry name" value="GTP-bd_M"/>
</dbReference>
<dbReference type="EMBL" id="QWGE01000003">
    <property type="protein sequence ID" value="RIJ37383.1"/>
    <property type="molecule type" value="Genomic_DNA"/>
</dbReference>
<feature type="binding site" evidence="7">
    <location>
        <begin position="256"/>
        <end position="259"/>
    </location>
    <ligand>
        <name>GTP</name>
        <dbReference type="ChEBI" id="CHEBI:37565"/>
    </ligand>
</feature>
<dbReference type="Gene3D" id="3.40.50.300">
    <property type="entry name" value="P-loop containing nucleotide triphosphate hydrolases"/>
    <property type="match status" value="1"/>
</dbReference>
<dbReference type="FunFam" id="3.40.50.300:FF:000955">
    <property type="entry name" value="GTPase HflX"/>
    <property type="match status" value="1"/>
</dbReference>
<dbReference type="GO" id="GO:0005737">
    <property type="term" value="C:cytoplasm"/>
    <property type="evidence" value="ECO:0007669"/>
    <property type="project" value="UniProtKB-SubCell"/>
</dbReference>
<evidence type="ECO:0000256" key="8">
    <source>
        <dbReference type="PIRSR" id="PIRSR006809-2"/>
    </source>
</evidence>
<dbReference type="Gene3D" id="3.40.50.11060">
    <property type="entry name" value="GTPase HflX, N-terminal domain"/>
    <property type="match status" value="1"/>
</dbReference>
<dbReference type="CDD" id="cd01878">
    <property type="entry name" value="HflX"/>
    <property type="match status" value="1"/>
</dbReference>
<comment type="cofactor">
    <cofactor evidence="8">
        <name>Mg(2+)</name>
        <dbReference type="ChEBI" id="CHEBI:18420"/>
    </cofactor>
</comment>